<evidence type="ECO:0000259" key="5">
    <source>
        <dbReference type="PROSITE" id="PS50887"/>
    </source>
</evidence>
<dbReference type="CDD" id="cd01948">
    <property type="entry name" value="EAL"/>
    <property type="match status" value="1"/>
</dbReference>
<dbReference type="Gene3D" id="6.10.340.10">
    <property type="match status" value="1"/>
</dbReference>
<keyword evidence="7" id="KW-1185">Reference proteome</keyword>
<dbReference type="InterPro" id="IPR001610">
    <property type="entry name" value="PAC"/>
</dbReference>
<dbReference type="InterPro" id="IPR001633">
    <property type="entry name" value="EAL_dom"/>
</dbReference>
<dbReference type="PROSITE" id="PS50885">
    <property type="entry name" value="HAMP"/>
    <property type="match status" value="1"/>
</dbReference>
<feature type="domain" description="PAC" evidence="2">
    <location>
        <begin position="345"/>
        <end position="397"/>
    </location>
</feature>
<evidence type="ECO:0000259" key="3">
    <source>
        <dbReference type="PROSITE" id="PS50883"/>
    </source>
</evidence>
<dbReference type="PANTHER" id="PTHR44757:SF2">
    <property type="entry name" value="BIOFILM ARCHITECTURE MAINTENANCE PROTEIN MBAA"/>
    <property type="match status" value="1"/>
</dbReference>
<protein>
    <recommendedName>
        <fullName evidence="8">PAS domain S-box-containing protein/diguanylate cyclase (GGDEF) domain-containing protein</fullName>
    </recommendedName>
</protein>
<dbReference type="InterPro" id="IPR013655">
    <property type="entry name" value="PAS_fold_3"/>
</dbReference>
<dbReference type="InterPro" id="IPR000700">
    <property type="entry name" value="PAS-assoc_C"/>
</dbReference>
<dbReference type="Proteomes" id="UP001296776">
    <property type="component" value="Unassembled WGS sequence"/>
</dbReference>
<sequence length="821" mass="90458">MSADEASMPAFRRLSTKYAVAIAAVLLLGMALVLALAGYFVYRGTNELRDELAASFSEIQGQYDQRTLRASSTYLSRRLFNPLYHLDMTALNAEIARINAWLEPRSVLILDEQGRVVTDGTLANAGHGRIESVPERLSEQPSLIEETENGDRLYFRIAHGDEAIGYGRIDFSDARERALLKGVHAQIEAAWERFEDWFLSIGAIGLIVALLVSLAIGWRLSVSLSRPLREMSDAAEQFASGNLSHQLPTQAEDELGRLAASLNRMAADLQKAGRVLHRAQEIAAFGSWEWRPGRETLQLSHGVYLILGLDSGTEPYRIDDLVQAAIPQDRDQLAQVLQGAFETTVSFELRIQRRDGALRIVRIKGESECEENGRLVASFGTIQDITEQQQAQVQLMRLANFDTLTGLPNRNLFYDRLRHAVQKTRRNGGQVALFFLDLDRFKEINDALGHDVGDALLRTAAQRLSDMVRDCDTLARMGGDEFTLMIEGVSATLSPSAVACKLIDALSAPFELAGQELFVSASVGIALFPQDADDLETLIKHADIAMYAAKEKGEGSFHFFTSALQRAASERLVLEHQLRAALDQGELRLHFQPQVRVEDAVPVGIEALLRWGDGESSVSPGRFVPVLESSGLITRVTQPVLREAGAALAASRARGFADLRVSVNLSARQLRQPELIGQIESTLAEFDLRPEQLEIEITESTLLDNEQCQSNAVQLAALGVRLAIDDFGTGYSSLTYLKRFDVDALKVDRSFVKDMLDDQDDALIVHAVVGLASGLGIESVAEGVELAAQRAQLRKQGCDLIQGYLIARPMPLPELLDWLDA</sequence>
<dbReference type="SMART" id="SM00267">
    <property type="entry name" value="GGDEF"/>
    <property type="match status" value="1"/>
</dbReference>
<keyword evidence="1" id="KW-0472">Membrane</keyword>
<keyword evidence="1" id="KW-0812">Transmembrane</keyword>
<evidence type="ECO:0000313" key="6">
    <source>
        <dbReference type="EMBL" id="MBK1706134.1"/>
    </source>
</evidence>
<dbReference type="NCBIfam" id="TIGR00229">
    <property type="entry name" value="sensory_box"/>
    <property type="match status" value="1"/>
</dbReference>
<dbReference type="InterPro" id="IPR035965">
    <property type="entry name" value="PAS-like_dom_sf"/>
</dbReference>
<dbReference type="Pfam" id="PF00563">
    <property type="entry name" value="EAL"/>
    <property type="match status" value="1"/>
</dbReference>
<feature type="domain" description="EAL" evidence="3">
    <location>
        <begin position="571"/>
        <end position="821"/>
    </location>
</feature>
<dbReference type="SMART" id="SM00052">
    <property type="entry name" value="EAL"/>
    <property type="match status" value="1"/>
</dbReference>
<dbReference type="EMBL" id="NRSJ01000034">
    <property type="protein sequence ID" value="MBK1706134.1"/>
    <property type="molecule type" value="Genomic_DNA"/>
</dbReference>
<dbReference type="Gene3D" id="3.20.20.450">
    <property type="entry name" value="EAL domain"/>
    <property type="match status" value="1"/>
</dbReference>
<dbReference type="Gene3D" id="3.30.450.20">
    <property type="entry name" value="PAS domain"/>
    <property type="match status" value="1"/>
</dbReference>
<dbReference type="SMART" id="SM00304">
    <property type="entry name" value="HAMP"/>
    <property type="match status" value="1"/>
</dbReference>
<dbReference type="CDD" id="cd01949">
    <property type="entry name" value="GGDEF"/>
    <property type="match status" value="1"/>
</dbReference>
<dbReference type="SUPFAM" id="SSF55785">
    <property type="entry name" value="PYP-like sensor domain (PAS domain)"/>
    <property type="match status" value="1"/>
</dbReference>
<dbReference type="PROSITE" id="PS50113">
    <property type="entry name" value="PAC"/>
    <property type="match status" value="1"/>
</dbReference>
<gene>
    <name evidence="6" type="ORF">CKO40_16650</name>
</gene>
<dbReference type="SMART" id="SM00086">
    <property type="entry name" value="PAC"/>
    <property type="match status" value="1"/>
</dbReference>
<dbReference type="NCBIfam" id="TIGR00254">
    <property type="entry name" value="GGDEF"/>
    <property type="match status" value="1"/>
</dbReference>
<dbReference type="PROSITE" id="PS50883">
    <property type="entry name" value="EAL"/>
    <property type="match status" value="1"/>
</dbReference>
<dbReference type="InterPro" id="IPR035919">
    <property type="entry name" value="EAL_sf"/>
</dbReference>
<dbReference type="Gene3D" id="3.30.70.270">
    <property type="match status" value="1"/>
</dbReference>
<dbReference type="PANTHER" id="PTHR44757">
    <property type="entry name" value="DIGUANYLATE CYCLASE DGCP"/>
    <property type="match status" value="1"/>
</dbReference>
<dbReference type="InterPro" id="IPR043128">
    <property type="entry name" value="Rev_trsase/Diguanyl_cyclase"/>
</dbReference>
<evidence type="ECO:0000313" key="7">
    <source>
        <dbReference type="Proteomes" id="UP001296776"/>
    </source>
</evidence>
<reference evidence="6" key="1">
    <citation type="submission" date="2017-08" db="EMBL/GenBank/DDBJ databases">
        <authorList>
            <person name="Imhoff J.F."/>
            <person name="Rahn T."/>
            <person name="Kuenzel S."/>
            <person name="Neulinger S.C."/>
        </authorList>
    </citation>
    <scope>NUCLEOTIDE SEQUENCE</scope>
    <source>
        <strain evidence="6">DSM 11080</strain>
    </source>
</reference>
<evidence type="ECO:0000259" key="4">
    <source>
        <dbReference type="PROSITE" id="PS50885"/>
    </source>
</evidence>
<evidence type="ECO:0000256" key="1">
    <source>
        <dbReference type="SAM" id="Phobius"/>
    </source>
</evidence>
<evidence type="ECO:0000259" key="2">
    <source>
        <dbReference type="PROSITE" id="PS50113"/>
    </source>
</evidence>
<dbReference type="Gene3D" id="2.10.70.100">
    <property type="match status" value="1"/>
</dbReference>
<dbReference type="AlphaFoldDB" id="A0AAJ0U6F0"/>
<proteinExistence type="predicted"/>
<dbReference type="SUPFAM" id="SSF55073">
    <property type="entry name" value="Nucleotide cyclase"/>
    <property type="match status" value="1"/>
</dbReference>
<feature type="transmembrane region" description="Helical" evidence="1">
    <location>
        <begin position="197"/>
        <end position="218"/>
    </location>
</feature>
<organism evidence="6 7">
    <name type="scientific">Halochromatium glycolicum</name>
    <dbReference type="NCBI Taxonomy" id="85075"/>
    <lineage>
        <taxon>Bacteria</taxon>
        <taxon>Pseudomonadati</taxon>
        <taxon>Pseudomonadota</taxon>
        <taxon>Gammaproteobacteria</taxon>
        <taxon>Chromatiales</taxon>
        <taxon>Chromatiaceae</taxon>
        <taxon>Halochromatium</taxon>
    </lineage>
</organism>
<accession>A0AAJ0U6F0</accession>
<dbReference type="PROSITE" id="PS50887">
    <property type="entry name" value="GGDEF"/>
    <property type="match status" value="1"/>
</dbReference>
<dbReference type="SUPFAM" id="SSF141868">
    <property type="entry name" value="EAL domain-like"/>
    <property type="match status" value="1"/>
</dbReference>
<dbReference type="Pfam" id="PF00672">
    <property type="entry name" value="HAMP"/>
    <property type="match status" value="1"/>
</dbReference>
<dbReference type="GO" id="GO:0016020">
    <property type="term" value="C:membrane"/>
    <property type="evidence" value="ECO:0007669"/>
    <property type="project" value="InterPro"/>
</dbReference>
<dbReference type="InterPro" id="IPR000014">
    <property type="entry name" value="PAS"/>
</dbReference>
<dbReference type="SUPFAM" id="SSF158472">
    <property type="entry name" value="HAMP domain-like"/>
    <property type="match status" value="1"/>
</dbReference>
<feature type="domain" description="GGDEF" evidence="5">
    <location>
        <begin position="429"/>
        <end position="562"/>
    </location>
</feature>
<dbReference type="InterPro" id="IPR003660">
    <property type="entry name" value="HAMP_dom"/>
</dbReference>
<feature type="transmembrane region" description="Helical" evidence="1">
    <location>
        <begin position="18"/>
        <end position="42"/>
    </location>
</feature>
<keyword evidence="1" id="KW-1133">Transmembrane helix</keyword>
<dbReference type="Pfam" id="PF00990">
    <property type="entry name" value="GGDEF"/>
    <property type="match status" value="1"/>
</dbReference>
<comment type="caution">
    <text evidence="6">The sequence shown here is derived from an EMBL/GenBank/DDBJ whole genome shotgun (WGS) entry which is preliminary data.</text>
</comment>
<evidence type="ECO:0008006" key="8">
    <source>
        <dbReference type="Google" id="ProtNLM"/>
    </source>
</evidence>
<dbReference type="GO" id="GO:0007165">
    <property type="term" value="P:signal transduction"/>
    <property type="evidence" value="ECO:0007669"/>
    <property type="project" value="InterPro"/>
</dbReference>
<dbReference type="CDD" id="cd06225">
    <property type="entry name" value="HAMP"/>
    <property type="match status" value="1"/>
</dbReference>
<dbReference type="Pfam" id="PF08447">
    <property type="entry name" value="PAS_3"/>
    <property type="match status" value="1"/>
</dbReference>
<feature type="domain" description="HAMP" evidence="4">
    <location>
        <begin position="222"/>
        <end position="274"/>
    </location>
</feature>
<name>A0AAJ0U6F0_9GAMM</name>
<reference evidence="6" key="2">
    <citation type="journal article" date="2020" name="Microorganisms">
        <title>Osmotic Adaptation and Compatible Solute Biosynthesis of Phototrophic Bacteria as Revealed from Genome Analyses.</title>
        <authorList>
            <person name="Imhoff J.F."/>
            <person name="Rahn T."/>
            <person name="Kunzel S."/>
            <person name="Keller A."/>
            <person name="Neulinger S.C."/>
        </authorList>
    </citation>
    <scope>NUCLEOTIDE SEQUENCE</scope>
    <source>
        <strain evidence="6">DSM 11080</strain>
    </source>
</reference>
<dbReference type="InterPro" id="IPR029787">
    <property type="entry name" value="Nucleotide_cyclase"/>
</dbReference>
<dbReference type="InterPro" id="IPR000160">
    <property type="entry name" value="GGDEF_dom"/>
</dbReference>
<dbReference type="InterPro" id="IPR052155">
    <property type="entry name" value="Biofilm_reg_signaling"/>
</dbReference>